<evidence type="ECO:0000259" key="1">
    <source>
        <dbReference type="PROSITE" id="PS51406"/>
    </source>
</evidence>
<dbReference type="Ensembl" id="ENSACUT00000015828.1">
    <property type="protein sequence ID" value="ENSACUP00000014834.1"/>
    <property type="gene ID" value="ENSACUG00000009967.1"/>
</dbReference>
<dbReference type="PANTHER" id="PTHR19143">
    <property type="entry name" value="FIBRINOGEN/TENASCIN/ANGIOPOEITIN"/>
    <property type="match status" value="1"/>
</dbReference>
<accession>A0A663MSK6</accession>
<dbReference type="PANTHER" id="PTHR19143:SF428">
    <property type="entry name" value="ANGIOPOIETIN-RELATED PROTEIN 1-LIKE-RELATED"/>
    <property type="match status" value="1"/>
</dbReference>
<dbReference type="Pfam" id="PF00147">
    <property type="entry name" value="Fibrinogen_C"/>
    <property type="match status" value="1"/>
</dbReference>
<dbReference type="Proteomes" id="UP000472269">
    <property type="component" value="Unplaced"/>
</dbReference>
<dbReference type="InterPro" id="IPR036056">
    <property type="entry name" value="Fibrinogen-like_C"/>
</dbReference>
<dbReference type="Gene3D" id="3.90.215.10">
    <property type="entry name" value="Gamma Fibrinogen, chain A, domain 1"/>
    <property type="match status" value="1"/>
</dbReference>
<dbReference type="InterPro" id="IPR050373">
    <property type="entry name" value="Fibrinogen_C-term_domain"/>
</dbReference>
<organism evidence="2 3">
    <name type="scientific">Athene cunicularia</name>
    <name type="common">Burrowing owl</name>
    <name type="synonym">Speotyto cunicularia</name>
    <dbReference type="NCBI Taxonomy" id="194338"/>
    <lineage>
        <taxon>Eukaryota</taxon>
        <taxon>Metazoa</taxon>
        <taxon>Chordata</taxon>
        <taxon>Craniata</taxon>
        <taxon>Vertebrata</taxon>
        <taxon>Euteleostomi</taxon>
        <taxon>Archelosauria</taxon>
        <taxon>Archosauria</taxon>
        <taxon>Dinosauria</taxon>
        <taxon>Saurischia</taxon>
        <taxon>Theropoda</taxon>
        <taxon>Coelurosauria</taxon>
        <taxon>Aves</taxon>
        <taxon>Neognathae</taxon>
        <taxon>Neoaves</taxon>
        <taxon>Telluraves</taxon>
        <taxon>Strigiformes</taxon>
        <taxon>Strigidae</taxon>
        <taxon>Athene</taxon>
    </lineage>
</organism>
<sequence>MRKCDCRFLCGAGKGLIRRVTKAISHPASALQGQSLPLLLPAPCGSAFPGPSSLGARGLPLDPDGSGRFSPQGSRLGHTLSSCPPWWRYCSHLPSSSPSGVYVIQPAASLPRAVWCDMDTEGKGWTVVQRNTYTTEITWKESWTTYKYGFGNVQGDHWLGTEYLHLLTQQGTYKVRFIVRNKANVTHYAEYDIFRVENEASGYPLRLGRFSGDGDDYLTSYHPKKGGIHDNMKFSTTDRDQDQYSGNCANSYGGWWYDRCQNVLLNAKNHILWPGFCDNGDCASSLILVKPTDVC</sequence>
<dbReference type="SMART" id="SM00186">
    <property type="entry name" value="FBG"/>
    <property type="match status" value="1"/>
</dbReference>
<reference evidence="2" key="2">
    <citation type="submission" date="2025-09" db="UniProtKB">
        <authorList>
            <consortium name="Ensembl"/>
        </authorList>
    </citation>
    <scope>IDENTIFICATION</scope>
</reference>
<keyword evidence="3" id="KW-1185">Reference proteome</keyword>
<feature type="domain" description="Fibrinogen C-terminal" evidence="1">
    <location>
        <begin position="81"/>
        <end position="293"/>
    </location>
</feature>
<dbReference type="NCBIfam" id="NF040941">
    <property type="entry name" value="GGGWT_bact"/>
    <property type="match status" value="1"/>
</dbReference>
<reference evidence="2" key="1">
    <citation type="submission" date="2025-08" db="UniProtKB">
        <authorList>
            <consortium name="Ensembl"/>
        </authorList>
    </citation>
    <scope>IDENTIFICATION</scope>
</reference>
<dbReference type="InterPro" id="IPR014716">
    <property type="entry name" value="Fibrinogen_a/b/g_C_1"/>
</dbReference>
<protein>
    <recommendedName>
        <fullName evidence="1">Fibrinogen C-terminal domain-containing protein</fullName>
    </recommendedName>
</protein>
<dbReference type="CDD" id="cd00087">
    <property type="entry name" value="FReD"/>
    <property type="match status" value="1"/>
</dbReference>
<dbReference type="SUPFAM" id="SSF56496">
    <property type="entry name" value="Fibrinogen C-terminal domain-like"/>
    <property type="match status" value="1"/>
</dbReference>
<name>A0A663MSK6_ATHCN</name>
<dbReference type="GO" id="GO:0005615">
    <property type="term" value="C:extracellular space"/>
    <property type="evidence" value="ECO:0007669"/>
    <property type="project" value="TreeGrafter"/>
</dbReference>
<dbReference type="FunFam" id="3.90.215.10:FF:000018">
    <property type="entry name" value="Techylectin-5A"/>
    <property type="match status" value="1"/>
</dbReference>
<dbReference type="OMA" id="HSGNCAN"/>
<dbReference type="PROSITE" id="PS51406">
    <property type="entry name" value="FIBRINOGEN_C_2"/>
    <property type="match status" value="1"/>
</dbReference>
<dbReference type="Gene3D" id="4.10.530.10">
    <property type="entry name" value="Gamma-fibrinogen Carboxyl Terminal Fragment, domain 2"/>
    <property type="match status" value="1"/>
</dbReference>
<proteinExistence type="predicted"/>
<dbReference type="InterPro" id="IPR002181">
    <property type="entry name" value="Fibrinogen_a/b/g_C_dom"/>
</dbReference>
<evidence type="ECO:0000313" key="3">
    <source>
        <dbReference type="Proteomes" id="UP000472269"/>
    </source>
</evidence>
<evidence type="ECO:0000313" key="2">
    <source>
        <dbReference type="Ensembl" id="ENSACUP00000014834.1"/>
    </source>
</evidence>
<dbReference type="AlphaFoldDB" id="A0A663MSK6"/>